<dbReference type="GO" id="GO:0003723">
    <property type="term" value="F:RNA binding"/>
    <property type="evidence" value="ECO:0007669"/>
    <property type="project" value="UniProtKB-UniRule"/>
</dbReference>
<feature type="region of interest" description="Disordered" evidence="4">
    <location>
        <begin position="124"/>
        <end position="328"/>
    </location>
</feature>
<dbReference type="InterPro" id="IPR029063">
    <property type="entry name" value="SAM-dependent_MTases_sf"/>
</dbReference>
<evidence type="ECO:0000313" key="6">
    <source>
        <dbReference type="EMBL" id="CAJ1066719.1"/>
    </source>
</evidence>
<dbReference type="GO" id="GO:0016423">
    <property type="term" value="F:tRNA (guanine) methyltransferase activity"/>
    <property type="evidence" value="ECO:0007669"/>
    <property type="project" value="TreeGrafter"/>
</dbReference>
<dbReference type="SUPFAM" id="SSF143437">
    <property type="entry name" value="THUMP domain-like"/>
    <property type="match status" value="1"/>
</dbReference>
<dbReference type="CDD" id="cd11715">
    <property type="entry name" value="THUMP_AdoMetMT"/>
    <property type="match status" value="1"/>
</dbReference>
<accession>A0AAV1G145</accession>
<dbReference type="AlphaFoldDB" id="A0AAV1G145"/>
<feature type="compositionally biased region" description="Basic and acidic residues" evidence="4">
    <location>
        <begin position="165"/>
        <end position="212"/>
    </location>
</feature>
<comment type="similarity">
    <text evidence="1">Belongs to the methyltransferase superfamily.</text>
</comment>
<feature type="domain" description="THUMP" evidence="5">
    <location>
        <begin position="285"/>
        <end position="393"/>
    </location>
</feature>
<feature type="compositionally biased region" description="Polar residues" evidence="4">
    <location>
        <begin position="124"/>
        <end position="134"/>
    </location>
</feature>
<dbReference type="EMBL" id="OY660874">
    <property type="protein sequence ID" value="CAJ1066719.1"/>
    <property type="molecule type" value="Genomic_DNA"/>
</dbReference>
<sequence length="640" mass="71013">MIKTFNTMSEPSSKESLIRYYCTAGNGMERFLIDEVKKKLSAKDVCQVSGKVLFSSSVKISRVVELKAAERLFLLLKQDSAVHLSAHISPAKAAAVLQSRLLGDRNQWTCALMTWNCLQGELSNRQSTTNTTNPAFVGESEEVRGNEGQTEKEKPNVDTMRNKGVQKEEENRSLRSGELNEKQTLEKRDMENKGVEEVREEESQWKEEKNDEQYFTETMKKKRKRDEHDNDVGEEEKEEGNAQESCSEESVKKKMTSNRQRVTAEEEQRGVPVDNSSFKNNDEPAVILGIKFNNRDHNKDFPVQSEDKEKTYGGSDETPLQSSKPQSPTVPVSFRISCKCTGSLSRYFSSQEVSKVIGVGLSRLMGWKVDLKNPQLEVNVHLSDDQCLLGIPLTRLPLANRCYIKTTGLRSTVAWAMASLAQIQPGFCVVDPMCGVGTILVEAAQEHKTACFLGMDIDDGQLKKANENVEFSELGNRIHLLKASSMALPLPSASVDAIVCDLPFGKKFGTKTNMAANLPLILTEMERVLHVGGSLVLLLSPQLSCLLKKFLAQKETGPMPSRGTKPATRIQVSPSPSPSSTKQQTFQIDQQANSPPIQETGPQCGPMHSLPLSSLTHQATLRVNLGLIDGLILKYVKMET</sequence>
<reference evidence="6" key="1">
    <citation type="submission" date="2023-08" db="EMBL/GenBank/DDBJ databases">
        <authorList>
            <person name="Alioto T."/>
            <person name="Alioto T."/>
            <person name="Gomez Garrido J."/>
        </authorList>
    </citation>
    <scope>NUCLEOTIDE SEQUENCE</scope>
</reference>
<dbReference type="GO" id="GO:0030488">
    <property type="term" value="P:tRNA methylation"/>
    <property type="evidence" value="ECO:0007669"/>
    <property type="project" value="TreeGrafter"/>
</dbReference>
<evidence type="ECO:0000259" key="5">
    <source>
        <dbReference type="PROSITE" id="PS51165"/>
    </source>
</evidence>
<feature type="region of interest" description="Disordered" evidence="4">
    <location>
        <begin position="556"/>
        <end position="611"/>
    </location>
</feature>
<protein>
    <submittedName>
        <fullName evidence="6">THUMP domain-containing protein 2</fullName>
    </submittedName>
</protein>
<dbReference type="SMART" id="SM00981">
    <property type="entry name" value="THUMP"/>
    <property type="match status" value="1"/>
</dbReference>
<dbReference type="Gene3D" id="3.40.50.150">
    <property type="entry name" value="Vaccinia Virus protein VP39"/>
    <property type="match status" value="1"/>
</dbReference>
<keyword evidence="2" id="KW-0489">Methyltransferase</keyword>
<dbReference type="GO" id="GO:0043527">
    <property type="term" value="C:tRNA methyltransferase complex"/>
    <property type="evidence" value="ECO:0007669"/>
    <property type="project" value="UniProtKB-ARBA"/>
</dbReference>
<feature type="compositionally biased region" description="Basic and acidic residues" evidence="4">
    <location>
        <begin position="293"/>
        <end position="311"/>
    </location>
</feature>
<feature type="compositionally biased region" description="Basic and acidic residues" evidence="4">
    <location>
        <begin position="141"/>
        <end position="156"/>
    </location>
</feature>
<gene>
    <name evidence="6" type="ORF">XNOV1_A032819</name>
</gene>
<name>A0AAV1G145_XYRNO</name>
<proteinExistence type="inferred from homology"/>
<dbReference type="SUPFAM" id="SSF53335">
    <property type="entry name" value="S-adenosyl-L-methionine-dependent methyltransferases"/>
    <property type="match status" value="1"/>
</dbReference>
<dbReference type="Gene3D" id="3.30.2130.30">
    <property type="match status" value="1"/>
</dbReference>
<dbReference type="Proteomes" id="UP001178508">
    <property type="component" value="Chromosome 11"/>
</dbReference>
<organism evidence="6 7">
    <name type="scientific">Xyrichtys novacula</name>
    <name type="common">Pearly razorfish</name>
    <name type="synonym">Hemipteronotus novacula</name>
    <dbReference type="NCBI Taxonomy" id="13765"/>
    <lineage>
        <taxon>Eukaryota</taxon>
        <taxon>Metazoa</taxon>
        <taxon>Chordata</taxon>
        <taxon>Craniata</taxon>
        <taxon>Vertebrata</taxon>
        <taxon>Euteleostomi</taxon>
        <taxon>Actinopterygii</taxon>
        <taxon>Neopterygii</taxon>
        <taxon>Teleostei</taxon>
        <taxon>Neoteleostei</taxon>
        <taxon>Acanthomorphata</taxon>
        <taxon>Eupercaria</taxon>
        <taxon>Labriformes</taxon>
        <taxon>Labridae</taxon>
        <taxon>Xyrichtys</taxon>
    </lineage>
</organism>
<dbReference type="CDD" id="cd02440">
    <property type="entry name" value="AdoMet_MTases"/>
    <property type="match status" value="1"/>
</dbReference>
<keyword evidence="3" id="KW-0694">RNA-binding</keyword>
<feature type="compositionally biased region" description="Polar residues" evidence="4">
    <location>
        <begin position="318"/>
        <end position="328"/>
    </location>
</feature>
<evidence type="ECO:0000256" key="2">
    <source>
        <dbReference type="ARBA" id="ARBA00022603"/>
    </source>
</evidence>
<evidence type="ECO:0000256" key="3">
    <source>
        <dbReference type="PROSITE-ProRule" id="PRU00529"/>
    </source>
</evidence>
<feature type="compositionally biased region" description="Polar residues" evidence="4">
    <location>
        <begin position="581"/>
        <end position="601"/>
    </location>
</feature>
<dbReference type="PANTHER" id="PTHR14911">
    <property type="entry name" value="THUMP DOMAIN-CONTAINING"/>
    <property type="match status" value="1"/>
</dbReference>
<keyword evidence="7" id="KW-1185">Reference proteome</keyword>
<evidence type="ECO:0000313" key="7">
    <source>
        <dbReference type="Proteomes" id="UP001178508"/>
    </source>
</evidence>
<evidence type="ECO:0000256" key="1">
    <source>
        <dbReference type="ARBA" id="ARBA00008361"/>
    </source>
</evidence>
<dbReference type="PANTHER" id="PTHR14911:SF1">
    <property type="entry name" value="THUMP DOMAIN-CONTAINING PROTEIN 2"/>
    <property type="match status" value="1"/>
</dbReference>
<dbReference type="PROSITE" id="PS51165">
    <property type="entry name" value="THUMP"/>
    <property type="match status" value="1"/>
</dbReference>
<dbReference type="FunFam" id="3.40.50.150:FF:000073">
    <property type="entry name" value="THUMP domain containing 3"/>
    <property type="match status" value="1"/>
</dbReference>
<keyword evidence="2" id="KW-0808">Transferase</keyword>
<dbReference type="InterPro" id="IPR000241">
    <property type="entry name" value="RlmKL-like_Mtase"/>
</dbReference>
<evidence type="ECO:0000256" key="4">
    <source>
        <dbReference type="SAM" id="MobiDB-lite"/>
    </source>
</evidence>
<dbReference type="Pfam" id="PF02926">
    <property type="entry name" value="THUMP"/>
    <property type="match status" value="1"/>
</dbReference>
<dbReference type="Pfam" id="PF01170">
    <property type="entry name" value="UPF0020"/>
    <property type="match status" value="1"/>
</dbReference>
<dbReference type="InterPro" id="IPR004114">
    <property type="entry name" value="THUMP_dom"/>
</dbReference>